<dbReference type="InterPro" id="IPR036291">
    <property type="entry name" value="NAD(P)-bd_dom_sf"/>
</dbReference>
<evidence type="ECO:0000313" key="3">
    <source>
        <dbReference type="Proteomes" id="UP000799324"/>
    </source>
</evidence>
<dbReference type="Proteomes" id="UP000799324">
    <property type="component" value="Unassembled WGS sequence"/>
</dbReference>
<dbReference type="PANTHER" id="PTHR43157">
    <property type="entry name" value="PHOSPHATIDYLINOSITOL-GLYCAN BIOSYNTHESIS CLASS F PROTEIN-RELATED"/>
    <property type="match status" value="1"/>
</dbReference>
<dbReference type="AlphaFoldDB" id="A0A6A6T0Q8"/>
<dbReference type="Gene3D" id="3.40.50.720">
    <property type="entry name" value="NAD(P)-binding Rossmann-like Domain"/>
    <property type="match status" value="1"/>
</dbReference>
<dbReference type="SUPFAM" id="SSF51735">
    <property type="entry name" value="NAD(P)-binding Rossmann-fold domains"/>
    <property type="match status" value="1"/>
</dbReference>
<dbReference type="PANTHER" id="PTHR43157:SF31">
    <property type="entry name" value="PHOSPHATIDYLINOSITOL-GLYCAN BIOSYNTHESIS CLASS F PROTEIN"/>
    <property type="match status" value="1"/>
</dbReference>
<dbReference type="EMBL" id="MU004394">
    <property type="protein sequence ID" value="KAF2652761.1"/>
    <property type="molecule type" value="Genomic_DNA"/>
</dbReference>
<proteinExistence type="predicted"/>
<accession>A0A6A6T0Q8</accession>
<keyword evidence="1" id="KW-0560">Oxidoreductase</keyword>
<gene>
    <name evidence="2" type="ORF">K491DRAFT_769804</name>
</gene>
<evidence type="ECO:0000256" key="1">
    <source>
        <dbReference type="ARBA" id="ARBA00023002"/>
    </source>
</evidence>
<name>A0A6A6T0Q8_9PLEO</name>
<dbReference type="OrthoDB" id="191139at2759"/>
<dbReference type="GO" id="GO:0016491">
    <property type="term" value="F:oxidoreductase activity"/>
    <property type="evidence" value="ECO:0007669"/>
    <property type="project" value="UniProtKB-KW"/>
</dbReference>
<reference evidence="2" key="1">
    <citation type="journal article" date="2020" name="Stud. Mycol.">
        <title>101 Dothideomycetes genomes: a test case for predicting lifestyles and emergence of pathogens.</title>
        <authorList>
            <person name="Haridas S."/>
            <person name="Albert R."/>
            <person name="Binder M."/>
            <person name="Bloem J."/>
            <person name="Labutti K."/>
            <person name="Salamov A."/>
            <person name="Andreopoulos B."/>
            <person name="Baker S."/>
            <person name="Barry K."/>
            <person name="Bills G."/>
            <person name="Bluhm B."/>
            <person name="Cannon C."/>
            <person name="Castanera R."/>
            <person name="Culley D."/>
            <person name="Daum C."/>
            <person name="Ezra D."/>
            <person name="Gonzalez J."/>
            <person name="Henrissat B."/>
            <person name="Kuo A."/>
            <person name="Liang C."/>
            <person name="Lipzen A."/>
            <person name="Lutzoni F."/>
            <person name="Magnuson J."/>
            <person name="Mondo S."/>
            <person name="Nolan M."/>
            <person name="Ohm R."/>
            <person name="Pangilinan J."/>
            <person name="Park H.-J."/>
            <person name="Ramirez L."/>
            <person name="Alfaro M."/>
            <person name="Sun H."/>
            <person name="Tritt A."/>
            <person name="Yoshinaga Y."/>
            <person name="Zwiers L.-H."/>
            <person name="Turgeon B."/>
            <person name="Goodwin S."/>
            <person name="Spatafora J."/>
            <person name="Crous P."/>
            <person name="Grigoriev I."/>
        </authorList>
    </citation>
    <scope>NUCLEOTIDE SEQUENCE</scope>
    <source>
        <strain evidence="2">CBS 122681</strain>
    </source>
</reference>
<dbReference type="InterPro" id="IPR002347">
    <property type="entry name" value="SDR_fam"/>
</dbReference>
<sequence>MTVALTHPEWTQETGGVEVAKAFSENIRGKNVLITGVSPESIGSSTALAIASQSPSLLILASRTQSKLDQVVKDIGDAYPKVKVKTVLLDLMSQEAVRKAASEVSQVTSTLDIIINNAGIMTTKLQHTVEGIEGQFGSNHIGHFLFTSLLMPQLLAAAKSNQAGATRVVNLTSLGHRLSPVRFHDYNFEGKDIPDEEKPPANLPPMFHPTEGQPYNGFTAYGQGKTANILFSISLNEKLKEEGIISYAVHPGSIWTGLSRDLDEEGEAAIRATSTFWKNHDQGSATTLVAAFDPALNGKHWSQPKGILLHDCQITEAAPHATDPKVAERLWELSEKLVKSDFKL</sequence>
<organism evidence="2 3">
    <name type="scientific">Lophiostoma macrostomum CBS 122681</name>
    <dbReference type="NCBI Taxonomy" id="1314788"/>
    <lineage>
        <taxon>Eukaryota</taxon>
        <taxon>Fungi</taxon>
        <taxon>Dikarya</taxon>
        <taxon>Ascomycota</taxon>
        <taxon>Pezizomycotina</taxon>
        <taxon>Dothideomycetes</taxon>
        <taxon>Pleosporomycetidae</taxon>
        <taxon>Pleosporales</taxon>
        <taxon>Lophiostomataceae</taxon>
        <taxon>Lophiostoma</taxon>
    </lineage>
</organism>
<keyword evidence="3" id="KW-1185">Reference proteome</keyword>
<protein>
    <submittedName>
        <fullName evidence="2">NAD(P)-binding protein</fullName>
    </submittedName>
</protein>
<evidence type="ECO:0000313" key="2">
    <source>
        <dbReference type="EMBL" id="KAF2652761.1"/>
    </source>
</evidence>
<dbReference type="Pfam" id="PF00106">
    <property type="entry name" value="adh_short"/>
    <property type="match status" value="1"/>
</dbReference>